<dbReference type="OrthoDB" id="4357582at2759"/>
<gene>
    <name evidence="1" type="ORF">BJ875DRAFT_432340</name>
</gene>
<evidence type="ECO:0000313" key="1">
    <source>
        <dbReference type="EMBL" id="KAG9230082.1"/>
    </source>
</evidence>
<dbReference type="EMBL" id="MU251703">
    <property type="protein sequence ID" value="KAG9230082.1"/>
    <property type="molecule type" value="Genomic_DNA"/>
</dbReference>
<sequence length="589" mass="67666">MVRQQKKSAADIFDAAELNGARLVEETDINGDRVPGVIQPGTEINYDRMLDLWDEYDKRYPGKSPHDLQTLKHFMDYCVTRWNATQKIDRSTGEKKKIGYTTARQRFTDFLAAWQQRPLNKQIPHEVSSSIYRHMKTAKFRATVSTEVRVRHYLTVPYFRILMEHMWTKDWYQYSHGGSLVNDYGRQLLNIYSSSRVGEFIESSARKGSGRGLLYKHMNFVVIRNEQGEAEAAICPIRDAKGMRPQHGMYEDMQPLFACVMLPALVIALANDAFQDYHSEEEIFAIPPPLAGTVHHLRIKKEMLEVPFFQRFNSNGPTGQIEKAGTSATRKVKLGHRAGFPVNLTDHCNRREALVKAETNGYSKDARKQFAGHRCDIFLPGYASSISTIDSAASWWGTKSRGFMFEVFRGMSLQWSPQMKQSLPAKVIADLALRNDFVALSEEIIGLGEKLKLLVEEDEIKALCNHRDECYQRRRQLMSDELQKWQKLQPRNILDTQASVIYHRTYQHLPSFFNRVRRLDSPRDELASLLFLQVPLRSKEGHSAIHNIIRLYQDIPKVAYRPSLQPKNGRCPEATCGLSMESFVIPSNS</sequence>
<keyword evidence="2" id="KW-1185">Reference proteome</keyword>
<accession>A0A9P8C1L6</accession>
<dbReference type="PANTHER" id="PTHR37535:SF3">
    <property type="entry name" value="FLUG DOMAIN-CONTAINING PROTEIN"/>
    <property type="match status" value="1"/>
</dbReference>
<protein>
    <submittedName>
        <fullName evidence="1">Uncharacterized protein</fullName>
    </submittedName>
</protein>
<comment type="caution">
    <text evidence="1">The sequence shown here is derived from an EMBL/GenBank/DDBJ whole genome shotgun (WGS) entry which is preliminary data.</text>
</comment>
<evidence type="ECO:0000313" key="2">
    <source>
        <dbReference type="Proteomes" id="UP000824998"/>
    </source>
</evidence>
<dbReference type="PANTHER" id="PTHR37535">
    <property type="entry name" value="FLUG DOMAIN PROTEIN"/>
    <property type="match status" value="1"/>
</dbReference>
<reference evidence="1" key="1">
    <citation type="journal article" date="2021" name="IMA Fungus">
        <title>Genomic characterization of three marine fungi, including Emericellopsis atlantica sp. nov. with signatures of a generalist lifestyle and marine biomass degradation.</title>
        <authorList>
            <person name="Hagestad O.C."/>
            <person name="Hou L."/>
            <person name="Andersen J.H."/>
            <person name="Hansen E.H."/>
            <person name="Altermark B."/>
            <person name="Li C."/>
            <person name="Kuhnert E."/>
            <person name="Cox R.J."/>
            <person name="Crous P.W."/>
            <person name="Spatafora J.W."/>
            <person name="Lail K."/>
            <person name="Amirebrahimi M."/>
            <person name="Lipzen A."/>
            <person name="Pangilinan J."/>
            <person name="Andreopoulos W."/>
            <person name="Hayes R.D."/>
            <person name="Ng V."/>
            <person name="Grigoriev I.V."/>
            <person name="Jackson S.A."/>
            <person name="Sutton T.D.S."/>
            <person name="Dobson A.D.W."/>
            <person name="Rama T."/>
        </authorList>
    </citation>
    <scope>NUCLEOTIDE SEQUENCE</scope>
    <source>
        <strain evidence="1">TRa018bII</strain>
    </source>
</reference>
<name>A0A9P8C1L6_9HELO</name>
<dbReference type="AlphaFoldDB" id="A0A9P8C1L6"/>
<organism evidence="1 2">
    <name type="scientific">Amylocarpus encephaloides</name>
    <dbReference type="NCBI Taxonomy" id="45428"/>
    <lineage>
        <taxon>Eukaryota</taxon>
        <taxon>Fungi</taxon>
        <taxon>Dikarya</taxon>
        <taxon>Ascomycota</taxon>
        <taxon>Pezizomycotina</taxon>
        <taxon>Leotiomycetes</taxon>
        <taxon>Helotiales</taxon>
        <taxon>Helotiales incertae sedis</taxon>
        <taxon>Amylocarpus</taxon>
    </lineage>
</organism>
<proteinExistence type="predicted"/>
<dbReference type="Proteomes" id="UP000824998">
    <property type="component" value="Unassembled WGS sequence"/>
</dbReference>